<keyword evidence="2" id="KW-1003">Cell membrane</keyword>
<dbReference type="GO" id="GO:0005886">
    <property type="term" value="C:plasma membrane"/>
    <property type="evidence" value="ECO:0007669"/>
    <property type="project" value="UniProtKB-SubCell"/>
</dbReference>
<dbReference type="STRING" id="283909.R7VM67"/>
<keyword evidence="4 6" id="KW-1133">Transmembrane helix</keyword>
<dbReference type="InterPro" id="IPR017452">
    <property type="entry name" value="GPCR_Rhodpsn_7TM"/>
</dbReference>
<dbReference type="Pfam" id="PF00001">
    <property type="entry name" value="7tm_1"/>
    <property type="match status" value="1"/>
</dbReference>
<keyword evidence="5 6" id="KW-0472">Membrane</keyword>
<name>R7VM67_CAPTE</name>
<keyword evidence="10" id="KW-1185">Reference proteome</keyword>
<feature type="transmembrane region" description="Helical" evidence="6">
    <location>
        <begin position="29"/>
        <end position="49"/>
    </location>
</feature>
<gene>
    <name evidence="8" type="ORF">CAPTEDRAFT_201227</name>
</gene>
<evidence type="ECO:0000256" key="2">
    <source>
        <dbReference type="ARBA" id="ARBA00022475"/>
    </source>
</evidence>
<reference evidence="8 10" key="2">
    <citation type="journal article" date="2013" name="Nature">
        <title>Insights into bilaterian evolution from three spiralian genomes.</title>
        <authorList>
            <person name="Simakov O."/>
            <person name="Marletaz F."/>
            <person name="Cho S.J."/>
            <person name="Edsinger-Gonzales E."/>
            <person name="Havlak P."/>
            <person name="Hellsten U."/>
            <person name="Kuo D.H."/>
            <person name="Larsson T."/>
            <person name="Lv J."/>
            <person name="Arendt D."/>
            <person name="Savage R."/>
            <person name="Osoegawa K."/>
            <person name="de Jong P."/>
            <person name="Grimwood J."/>
            <person name="Chapman J.A."/>
            <person name="Shapiro H."/>
            <person name="Aerts A."/>
            <person name="Otillar R.P."/>
            <person name="Terry A.Y."/>
            <person name="Boore J.L."/>
            <person name="Grigoriev I.V."/>
            <person name="Lindberg D.R."/>
            <person name="Seaver E.C."/>
            <person name="Weisblat D.A."/>
            <person name="Putnam N.H."/>
            <person name="Rokhsar D.S."/>
        </authorList>
    </citation>
    <scope>NUCLEOTIDE SEQUENCE</scope>
    <source>
        <strain evidence="8 10">I ESC-2004</strain>
    </source>
</reference>
<evidence type="ECO:0000313" key="10">
    <source>
        <dbReference type="Proteomes" id="UP000014760"/>
    </source>
</evidence>
<dbReference type="EnsemblMetazoa" id="CapteT201227">
    <property type="protein sequence ID" value="CapteP201227"/>
    <property type="gene ID" value="CapteG201227"/>
</dbReference>
<evidence type="ECO:0000256" key="5">
    <source>
        <dbReference type="ARBA" id="ARBA00023136"/>
    </source>
</evidence>
<evidence type="ECO:0000313" key="9">
    <source>
        <dbReference type="EnsemblMetazoa" id="CapteP201227"/>
    </source>
</evidence>
<dbReference type="Proteomes" id="UP000014760">
    <property type="component" value="Unassembled WGS sequence"/>
</dbReference>
<feature type="transmembrane region" description="Helical" evidence="6">
    <location>
        <begin position="99"/>
        <end position="122"/>
    </location>
</feature>
<reference evidence="9" key="3">
    <citation type="submission" date="2015-06" db="UniProtKB">
        <authorList>
            <consortium name="EnsemblMetazoa"/>
        </authorList>
    </citation>
    <scope>IDENTIFICATION</scope>
</reference>
<evidence type="ECO:0000256" key="6">
    <source>
        <dbReference type="SAM" id="Phobius"/>
    </source>
</evidence>
<evidence type="ECO:0000256" key="3">
    <source>
        <dbReference type="ARBA" id="ARBA00022692"/>
    </source>
</evidence>
<dbReference type="InterPro" id="IPR000276">
    <property type="entry name" value="GPCR_Rhodpsn"/>
</dbReference>
<accession>R7VM67</accession>
<dbReference type="SUPFAM" id="SSF81321">
    <property type="entry name" value="Family A G protein-coupled receptor-like"/>
    <property type="match status" value="1"/>
</dbReference>
<dbReference type="EMBL" id="KB292004">
    <property type="protein sequence ID" value="ELU18310.1"/>
    <property type="molecule type" value="Genomic_DNA"/>
</dbReference>
<dbReference type="GO" id="GO:0004930">
    <property type="term" value="F:G protein-coupled receptor activity"/>
    <property type="evidence" value="ECO:0007669"/>
    <property type="project" value="InterPro"/>
</dbReference>
<evidence type="ECO:0000256" key="4">
    <source>
        <dbReference type="ARBA" id="ARBA00022989"/>
    </source>
</evidence>
<dbReference type="PANTHER" id="PTHR22750">
    <property type="entry name" value="G-PROTEIN COUPLED RECEPTOR"/>
    <property type="match status" value="1"/>
</dbReference>
<feature type="transmembrane region" description="Helical" evidence="6">
    <location>
        <begin position="202"/>
        <end position="223"/>
    </location>
</feature>
<evidence type="ECO:0000259" key="7">
    <source>
        <dbReference type="PROSITE" id="PS50262"/>
    </source>
</evidence>
<proteinExistence type="predicted"/>
<feature type="transmembrane region" description="Helical" evidence="6">
    <location>
        <begin position="61"/>
        <end position="79"/>
    </location>
</feature>
<organism evidence="8">
    <name type="scientific">Capitella teleta</name>
    <name type="common">Polychaete worm</name>
    <dbReference type="NCBI Taxonomy" id="283909"/>
    <lineage>
        <taxon>Eukaryota</taxon>
        <taxon>Metazoa</taxon>
        <taxon>Spiralia</taxon>
        <taxon>Lophotrochozoa</taxon>
        <taxon>Annelida</taxon>
        <taxon>Polychaeta</taxon>
        <taxon>Sedentaria</taxon>
        <taxon>Scolecida</taxon>
        <taxon>Capitellidae</taxon>
        <taxon>Capitella</taxon>
    </lineage>
</organism>
<dbReference type="HOGENOM" id="CLU_1066498_0_0_1"/>
<dbReference type="PROSITE" id="PS50262">
    <property type="entry name" value="G_PROTEIN_RECEP_F1_2"/>
    <property type="match status" value="1"/>
</dbReference>
<dbReference type="AlphaFoldDB" id="R7VM67"/>
<dbReference type="EMBL" id="AMQN01016380">
    <property type="status" value="NOT_ANNOTATED_CDS"/>
    <property type="molecule type" value="Genomic_DNA"/>
</dbReference>
<reference evidence="10" key="1">
    <citation type="submission" date="2012-12" db="EMBL/GenBank/DDBJ databases">
        <authorList>
            <person name="Hellsten U."/>
            <person name="Grimwood J."/>
            <person name="Chapman J.A."/>
            <person name="Shapiro H."/>
            <person name="Aerts A."/>
            <person name="Otillar R.P."/>
            <person name="Terry A.Y."/>
            <person name="Boore J.L."/>
            <person name="Simakov O."/>
            <person name="Marletaz F."/>
            <person name="Cho S.-J."/>
            <person name="Edsinger-Gonzales E."/>
            <person name="Havlak P."/>
            <person name="Kuo D.-H."/>
            <person name="Larsson T."/>
            <person name="Lv J."/>
            <person name="Arendt D."/>
            <person name="Savage R."/>
            <person name="Osoegawa K."/>
            <person name="de Jong P."/>
            <person name="Lindberg D.R."/>
            <person name="Seaver E.C."/>
            <person name="Weisblat D.A."/>
            <person name="Putnam N.H."/>
            <person name="Grigoriev I.V."/>
            <person name="Rokhsar D.S."/>
        </authorList>
    </citation>
    <scope>NUCLEOTIDE SEQUENCE</scope>
    <source>
        <strain evidence="10">I ESC-2004</strain>
    </source>
</reference>
<keyword evidence="3 6" id="KW-0812">Transmembrane</keyword>
<evidence type="ECO:0000313" key="8">
    <source>
        <dbReference type="EMBL" id="ELU18310.1"/>
    </source>
</evidence>
<dbReference type="Gene3D" id="1.20.1070.10">
    <property type="entry name" value="Rhodopsin 7-helix transmembrane proteins"/>
    <property type="match status" value="1"/>
</dbReference>
<sequence length="261" mass="29749">MEPMTSTPSTDVLDSVHFNPPFRVFLKTFGITSCAVSIVFNTLAITAIIKARLDKRYINSILVVNQSFADLLCGLTAQMGYILNNISEQDPEFDTQPYFFIYAGAATLTFITSLGNTFLIGLERFIATKKYLTYKTIVTRRKVFVGASLMWTVLSLLIITPLYINISDSDTCKSVFRTLMNSHAYPPSFYKDELIVGSKPTIYRISFALVVIPSYVNTFMYMVRQKEYWSALRKLFRRRIRVGVQVNHRNKTESSNKKPSS</sequence>
<feature type="transmembrane region" description="Helical" evidence="6">
    <location>
        <begin position="143"/>
        <end position="164"/>
    </location>
</feature>
<comment type="subcellular location">
    <subcellularLocation>
        <location evidence="1">Cell membrane</location>
        <topology evidence="1">Multi-pass membrane protein</topology>
    </subcellularLocation>
</comment>
<protein>
    <recommendedName>
        <fullName evidence="7">G-protein coupled receptors family 1 profile domain-containing protein</fullName>
    </recommendedName>
</protein>
<feature type="domain" description="G-protein coupled receptors family 1 profile" evidence="7">
    <location>
        <begin position="40"/>
        <end position="261"/>
    </location>
</feature>
<evidence type="ECO:0000256" key="1">
    <source>
        <dbReference type="ARBA" id="ARBA00004651"/>
    </source>
</evidence>